<dbReference type="SUPFAM" id="SSF101756">
    <property type="entry name" value="Hypothetical protein YgiW"/>
    <property type="match status" value="1"/>
</dbReference>
<organism evidence="2 3">
    <name type="scientific">Sphingomonas agrestis</name>
    <dbReference type="NCBI Taxonomy" id="3080540"/>
    <lineage>
        <taxon>Bacteria</taxon>
        <taxon>Pseudomonadati</taxon>
        <taxon>Pseudomonadota</taxon>
        <taxon>Alphaproteobacteria</taxon>
        <taxon>Sphingomonadales</taxon>
        <taxon>Sphingomonadaceae</taxon>
        <taxon>Sphingomonas</taxon>
    </lineage>
</organism>
<evidence type="ECO:0000313" key="2">
    <source>
        <dbReference type="EMBL" id="MDV3457929.1"/>
    </source>
</evidence>
<keyword evidence="3" id="KW-1185">Reference proteome</keyword>
<dbReference type="RefSeq" id="WP_317227052.1">
    <property type="nucleotide sequence ID" value="NZ_JAWJEJ010000001.1"/>
</dbReference>
<protein>
    <recommendedName>
        <fullName evidence="4">DUF5666 domain-containing protein</fullName>
    </recommendedName>
</protein>
<evidence type="ECO:0000313" key="3">
    <source>
        <dbReference type="Proteomes" id="UP001273531"/>
    </source>
</evidence>
<reference evidence="2 3" key="1">
    <citation type="submission" date="2023-10" db="EMBL/GenBank/DDBJ databases">
        <title>Sphingomonas sp. HF-S4 16S ribosomal RNA gene Genome sequencing and assembly.</title>
        <authorList>
            <person name="Lee H."/>
        </authorList>
    </citation>
    <scope>NUCLEOTIDE SEQUENCE [LARGE SCALE GENOMIC DNA]</scope>
    <source>
        <strain evidence="2 3">HF-S4</strain>
    </source>
</reference>
<evidence type="ECO:0008006" key="4">
    <source>
        <dbReference type="Google" id="ProtNLM"/>
    </source>
</evidence>
<evidence type="ECO:0000256" key="1">
    <source>
        <dbReference type="SAM" id="MobiDB-lite"/>
    </source>
</evidence>
<accession>A0ABU3Y960</accession>
<name>A0ABU3Y960_9SPHN</name>
<comment type="caution">
    <text evidence="2">The sequence shown here is derived from an EMBL/GenBank/DDBJ whole genome shotgun (WGS) entry which is preliminary data.</text>
</comment>
<dbReference type="Proteomes" id="UP001273531">
    <property type="component" value="Unassembled WGS sequence"/>
</dbReference>
<gene>
    <name evidence="2" type="ORF">RZN05_13115</name>
</gene>
<feature type="region of interest" description="Disordered" evidence="1">
    <location>
        <begin position="130"/>
        <end position="200"/>
    </location>
</feature>
<sequence length="200" mass="19984">MTTLKDKFPRLSRGPVLGAGAALLLALGAAGGAGAVSLMRPPIEMAPLNATPIGKLSSGSGVVTVKGKVIDVFGDRIVVQDQTGKTMIDVGRASNLGLAAGQDVTAQGRYDDGQFRASYLVGANGRVNAIGPAGAPPHGPREPGGPGRPPHESSPISRSDRAAPPLPAPAGCDDRPSAQAAPPPPPVAVSPEATNVSTAR</sequence>
<proteinExistence type="predicted"/>
<dbReference type="EMBL" id="JAWJEJ010000001">
    <property type="protein sequence ID" value="MDV3457929.1"/>
    <property type="molecule type" value="Genomic_DNA"/>
</dbReference>
<dbReference type="InterPro" id="IPR036700">
    <property type="entry name" value="BOBF_sf"/>
</dbReference>